<dbReference type="EMBL" id="OZ020101">
    <property type="protein sequence ID" value="CAK9274997.1"/>
    <property type="molecule type" value="Genomic_DNA"/>
</dbReference>
<dbReference type="SUPFAM" id="SSF52540">
    <property type="entry name" value="P-loop containing nucleoside triphosphate hydrolases"/>
    <property type="match status" value="1"/>
</dbReference>
<gene>
    <name evidence="4" type="ORF">CSSPJE1EN1_LOCUS20475</name>
</gene>
<dbReference type="PANTHER" id="PTHR45782:SF4">
    <property type="entry name" value="MITOCHONDRIAL RIBOSOME-ASSOCIATED GTPASE 1"/>
    <property type="match status" value="1"/>
</dbReference>
<evidence type="ECO:0000313" key="5">
    <source>
        <dbReference type="Proteomes" id="UP001497444"/>
    </source>
</evidence>
<reference evidence="4" key="1">
    <citation type="submission" date="2024-02" db="EMBL/GenBank/DDBJ databases">
        <authorList>
            <consortium name="ELIXIR-Norway"/>
            <consortium name="Elixir Norway"/>
        </authorList>
    </citation>
    <scope>NUCLEOTIDE SEQUENCE</scope>
</reference>
<dbReference type="InterPro" id="IPR006073">
    <property type="entry name" value="GTP-bd"/>
</dbReference>
<dbReference type="InterPro" id="IPR023179">
    <property type="entry name" value="GTP-bd_ortho_bundle_sf"/>
</dbReference>
<evidence type="ECO:0000256" key="2">
    <source>
        <dbReference type="ARBA" id="ARBA00023134"/>
    </source>
</evidence>
<dbReference type="InterPro" id="IPR027417">
    <property type="entry name" value="P-loop_NTPase"/>
</dbReference>
<evidence type="ECO:0000259" key="3">
    <source>
        <dbReference type="PROSITE" id="PS51721"/>
    </source>
</evidence>
<dbReference type="Gene3D" id="1.10.1580.10">
    <property type="match status" value="1"/>
</dbReference>
<organism evidence="4 5">
    <name type="scientific">Sphagnum jensenii</name>
    <dbReference type="NCBI Taxonomy" id="128206"/>
    <lineage>
        <taxon>Eukaryota</taxon>
        <taxon>Viridiplantae</taxon>
        <taxon>Streptophyta</taxon>
        <taxon>Embryophyta</taxon>
        <taxon>Bryophyta</taxon>
        <taxon>Sphagnophytina</taxon>
        <taxon>Sphagnopsida</taxon>
        <taxon>Sphagnales</taxon>
        <taxon>Sphagnaceae</taxon>
        <taxon>Sphagnum</taxon>
    </lineage>
</organism>
<dbReference type="PANTHER" id="PTHR45782">
    <property type="entry name" value="MITOCHONDRIAL RIBOSOME-ASSOCIATED GTPASE 1"/>
    <property type="match status" value="1"/>
</dbReference>
<evidence type="ECO:0000313" key="4">
    <source>
        <dbReference type="EMBL" id="CAK9274997.1"/>
    </source>
</evidence>
<feature type="domain" description="CP-type G" evidence="3">
    <location>
        <begin position="27"/>
        <end position="206"/>
    </location>
</feature>
<evidence type="ECO:0000256" key="1">
    <source>
        <dbReference type="ARBA" id="ARBA00022741"/>
    </source>
</evidence>
<name>A0ABP0X8L4_9BRYO</name>
<keyword evidence="5" id="KW-1185">Reference proteome</keyword>
<dbReference type="Pfam" id="PF01926">
    <property type="entry name" value="MMR_HSR1"/>
    <property type="match status" value="1"/>
</dbReference>
<dbReference type="CDD" id="cd01856">
    <property type="entry name" value="YlqF"/>
    <property type="match status" value="1"/>
</dbReference>
<sequence>MAARKGLFGLASARAGEAAINWYPGHMASATKAIRERIKLVDLVLEVRDARIPLSSANAELQDALEHKKRLIVLNKMDLANPNMMLKWVKHFEACKQHHVFVNAHQQKAVKKMLDMARELLSERLAKEPTLLLMILGIPNVGKSALVNSLFHLSHSSTSGKVFPKQEPLKKAKVGPLPGVTQDLSGFKIGVQPSVYVLDTPGILVPNINNVETGLKLALTGAVKDSVVGEERVARYLLTVLNARSAHLRWKSEVHFSGISDSQPLIKKSLVDSESLRESNVREVLSQACTNFVGNLEDQQDMASLVDEQMMLLRKCFKVPSELGDAGWIRVSKQLIQLYRTGKLGRYTLDLVPSDGHQKKLNICIVGSAPS</sequence>
<accession>A0ABP0X8L4</accession>
<dbReference type="InterPro" id="IPR030378">
    <property type="entry name" value="G_CP_dom"/>
</dbReference>
<keyword evidence="2" id="KW-0342">GTP-binding</keyword>
<protein>
    <recommendedName>
        <fullName evidence="3">CP-type G domain-containing protein</fullName>
    </recommendedName>
</protein>
<proteinExistence type="predicted"/>
<dbReference type="Proteomes" id="UP001497444">
    <property type="component" value="Chromosome 6"/>
</dbReference>
<keyword evidence="1" id="KW-0547">Nucleotide-binding</keyword>
<dbReference type="Gene3D" id="3.40.50.300">
    <property type="entry name" value="P-loop containing nucleotide triphosphate hydrolases"/>
    <property type="match status" value="1"/>
</dbReference>
<dbReference type="PROSITE" id="PS51721">
    <property type="entry name" value="G_CP"/>
    <property type="match status" value="1"/>
</dbReference>